<dbReference type="EnsemblPlants" id="KRG92404">
    <property type="protein sequence ID" value="KRG92404"/>
    <property type="gene ID" value="GLYMA_20G208700"/>
</dbReference>
<gene>
    <name evidence="1" type="ORF">GLYMA_20G208700</name>
</gene>
<dbReference type="SMR" id="A0A0R0ER29"/>
<reference evidence="2" key="2">
    <citation type="submission" date="2018-02" db="UniProtKB">
        <authorList>
            <consortium name="EnsemblPlants"/>
        </authorList>
    </citation>
    <scope>IDENTIFICATION</scope>
    <source>
        <strain evidence="2">Williams 82</strain>
    </source>
</reference>
<reference evidence="1" key="3">
    <citation type="submission" date="2018-07" db="EMBL/GenBank/DDBJ databases">
        <title>WGS assembly of Glycine max.</title>
        <authorList>
            <person name="Schmutz J."/>
            <person name="Cannon S."/>
            <person name="Schlueter J."/>
            <person name="Ma J."/>
            <person name="Mitros T."/>
            <person name="Nelson W."/>
            <person name="Hyten D."/>
            <person name="Song Q."/>
            <person name="Thelen J."/>
            <person name="Cheng J."/>
            <person name="Xu D."/>
            <person name="Hellsten U."/>
            <person name="May G."/>
            <person name="Yu Y."/>
            <person name="Sakurai T."/>
            <person name="Umezawa T."/>
            <person name="Bhattacharyya M."/>
            <person name="Sandhu D."/>
            <person name="Valliyodan B."/>
            <person name="Lindquist E."/>
            <person name="Peto M."/>
            <person name="Grant D."/>
            <person name="Shu S."/>
            <person name="Goodstein D."/>
            <person name="Barry K."/>
            <person name="Futrell-Griggs M."/>
            <person name="Abernathy B."/>
            <person name="Du J."/>
            <person name="Tian Z."/>
            <person name="Zhu L."/>
            <person name="Gill N."/>
            <person name="Joshi T."/>
            <person name="Libault M."/>
            <person name="Sethuraman A."/>
            <person name="Zhang X."/>
            <person name="Shinozaki K."/>
            <person name="Nguyen H."/>
            <person name="Wing R."/>
            <person name="Cregan P."/>
            <person name="Specht J."/>
            <person name="Grimwood J."/>
            <person name="Rokhsar D."/>
            <person name="Stacey G."/>
            <person name="Shoemaker R."/>
            <person name="Jackson S."/>
        </authorList>
    </citation>
    <scope>NUCLEOTIDE SEQUENCE</scope>
    <source>
        <tissue evidence="1">Callus</tissue>
    </source>
</reference>
<evidence type="ECO:0000313" key="1">
    <source>
        <dbReference type="EMBL" id="KRG92404.1"/>
    </source>
</evidence>
<organism evidence="1">
    <name type="scientific">Glycine max</name>
    <name type="common">Soybean</name>
    <name type="synonym">Glycine hispida</name>
    <dbReference type="NCBI Taxonomy" id="3847"/>
    <lineage>
        <taxon>Eukaryota</taxon>
        <taxon>Viridiplantae</taxon>
        <taxon>Streptophyta</taxon>
        <taxon>Embryophyta</taxon>
        <taxon>Tracheophyta</taxon>
        <taxon>Spermatophyta</taxon>
        <taxon>Magnoliopsida</taxon>
        <taxon>eudicotyledons</taxon>
        <taxon>Gunneridae</taxon>
        <taxon>Pentapetalae</taxon>
        <taxon>rosids</taxon>
        <taxon>fabids</taxon>
        <taxon>Fabales</taxon>
        <taxon>Fabaceae</taxon>
        <taxon>Papilionoideae</taxon>
        <taxon>50 kb inversion clade</taxon>
        <taxon>NPAAA clade</taxon>
        <taxon>indigoferoid/millettioid clade</taxon>
        <taxon>Phaseoleae</taxon>
        <taxon>Glycine</taxon>
        <taxon>Glycine subgen. Soja</taxon>
    </lineage>
</organism>
<dbReference type="Gramene" id="KRG92404">
    <property type="protein sequence ID" value="KRG92404"/>
    <property type="gene ID" value="GLYMA_20G208700"/>
</dbReference>
<evidence type="ECO:0000313" key="2">
    <source>
        <dbReference type="EnsemblPlants" id="KRG92404"/>
    </source>
</evidence>
<accession>A0A0R0ER29</accession>
<reference evidence="1 2" key="1">
    <citation type="journal article" date="2010" name="Nature">
        <title>Genome sequence of the palaeopolyploid soybean.</title>
        <authorList>
            <person name="Schmutz J."/>
            <person name="Cannon S.B."/>
            <person name="Schlueter J."/>
            <person name="Ma J."/>
            <person name="Mitros T."/>
            <person name="Nelson W."/>
            <person name="Hyten D.L."/>
            <person name="Song Q."/>
            <person name="Thelen J.J."/>
            <person name="Cheng J."/>
            <person name="Xu D."/>
            <person name="Hellsten U."/>
            <person name="May G.D."/>
            <person name="Yu Y."/>
            <person name="Sakurai T."/>
            <person name="Umezawa T."/>
            <person name="Bhattacharyya M.K."/>
            <person name="Sandhu D."/>
            <person name="Valliyodan B."/>
            <person name="Lindquist E."/>
            <person name="Peto M."/>
            <person name="Grant D."/>
            <person name="Shu S."/>
            <person name="Goodstein D."/>
            <person name="Barry K."/>
            <person name="Futrell-Griggs M."/>
            <person name="Abernathy B."/>
            <person name="Du J."/>
            <person name="Tian Z."/>
            <person name="Zhu L."/>
            <person name="Gill N."/>
            <person name="Joshi T."/>
            <person name="Libault M."/>
            <person name="Sethuraman A."/>
            <person name="Zhang X.-C."/>
            <person name="Shinozaki K."/>
            <person name="Nguyen H.T."/>
            <person name="Wing R.A."/>
            <person name="Cregan P."/>
            <person name="Specht J."/>
            <person name="Grimwood J."/>
            <person name="Rokhsar D."/>
            <person name="Stacey G."/>
            <person name="Shoemaker R.C."/>
            <person name="Jackson S.A."/>
        </authorList>
    </citation>
    <scope>NUCLEOTIDE SEQUENCE</scope>
    <source>
        <strain evidence="2">cv. Williams 82</strain>
        <tissue evidence="1">Callus</tissue>
    </source>
</reference>
<name>A0A0R0ER29_SOYBN</name>
<dbReference type="Proteomes" id="UP000008827">
    <property type="component" value="Chromosome 20"/>
</dbReference>
<sequence length="73" mass="8690">MTTSAKWKGRRSTDKSYSRDDRMIFPKSSHRWEGLAPRLCSKGWVVRSLKQYVSWFQNAVRQFGPYPVWALEH</sequence>
<dbReference type="EMBL" id="CM000853">
    <property type="protein sequence ID" value="KRG92404.1"/>
    <property type="molecule type" value="Genomic_DNA"/>
</dbReference>
<dbReference type="InParanoid" id="A0A0R0ER29"/>
<evidence type="ECO:0000313" key="3">
    <source>
        <dbReference type="Proteomes" id="UP000008827"/>
    </source>
</evidence>
<keyword evidence="3" id="KW-1185">Reference proteome</keyword>
<proteinExistence type="predicted"/>
<dbReference type="AlphaFoldDB" id="A0A0R0ER29"/>
<protein>
    <submittedName>
        <fullName evidence="1 2">Uncharacterized protein</fullName>
    </submittedName>
</protein>